<reference evidence="1 2" key="1">
    <citation type="submission" date="2020-08" db="EMBL/GenBank/DDBJ databases">
        <title>Novel species isolated from subtropical streams in China.</title>
        <authorList>
            <person name="Lu H."/>
        </authorList>
    </citation>
    <scope>NUCLEOTIDE SEQUENCE [LARGE SCALE GENOMIC DNA]</scope>
    <source>
        <strain evidence="1 2">KCTC 52442</strain>
    </source>
</reference>
<name>A0ABR6XSJ0_9BURK</name>
<gene>
    <name evidence="1" type="ORF">H8K33_12975</name>
</gene>
<accession>A0ABR6XSJ0</accession>
<protein>
    <submittedName>
        <fullName evidence="1">Uncharacterized protein</fullName>
    </submittedName>
</protein>
<dbReference type="RefSeq" id="WP_186891458.1">
    <property type="nucleotide sequence ID" value="NZ_JACOFU010000005.1"/>
</dbReference>
<evidence type="ECO:0000313" key="1">
    <source>
        <dbReference type="EMBL" id="MBC3832412.1"/>
    </source>
</evidence>
<evidence type="ECO:0000313" key="2">
    <source>
        <dbReference type="Proteomes" id="UP000643610"/>
    </source>
</evidence>
<keyword evidence="2" id="KW-1185">Reference proteome</keyword>
<proteinExistence type="predicted"/>
<dbReference type="Proteomes" id="UP000643610">
    <property type="component" value="Unassembled WGS sequence"/>
</dbReference>
<comment type="caution">
    <text evidence="1">The sequence shown here is derived from an EMBL/GenBank/DDBJ whole genome shotgun (WGS) entry which is preliminary data.</text>
</comment>
<sequence>MADRAKIKKEVVQVIDMLSPLDLASMEDNAVEGVKINVTTGFDSSMKRALCIPLTKIARRNGLSKSRPISQTETSALKTVKGAIDLTSAAADGLPFDGE</sequence>
<dbReference type="EMBL" id="JACOFU010000005">
    <property type="protein sequence ID" value="MBC3832412.1"/>
    <property type="molecule type" value="Genomic_DNA"/>
</dbReference>
<organism evidence="1 2">
    <name type="scientific">Undibacterium amnicola</name>
    <dbReference type="NCBI Taxonomy" id="1834038"/>
    <lineage>
        <taxon>Bacteria</taxon>
        <taxon>Pseudomonadati</taxon>
        <taxon>Pseudomonadota</taxon>
        <taxon>Betaproteobacteria</taxon>
        <taxon>Burkholderiales</taxon>
        <taxon>Oxalobacteraceae</taxon>
        <taxon>Undibacterium</taxon>
    </lineage>
</organism>